<dbReference type="Gene3D" id="1.10.1740.10">
    <property type="match status" value="1"/>
</dbReference>
<reference evidence="7 8" key="1">
    <citation type="submission" date="2016-12" db="EMBL/GenBank/DDBJ databases">
        <authorList>
            <person name="Song W.-J."/>
            <person name="Kurnit D.M."/>
        </authorList>
    </citation>
    <scope>NUCLEOTIDE SEQUENCE [LARGE SCALE GENOMIC DNA]</scope>
    <source>
        <strain evidence="7 8">HSG9</strain>
    </source>
</reference>
<dbReference type="InterPro" id="IPR007627">
    <property type="entry name" value="RNA_pol_sigma70_r2"/>
</dbReference>
<accession>A0A1V6LNW2</accession>
<dbReference type="SUPFAM" id="SSF88946">
    <property type="entry name" value="Sigma2 domain of RNA polymerase sigma factors"/>
    <property type="match status" value="1"/>
</dbReference>
<name>A0A1V6LNW2_9FLAO</name>
<dbReference type="SUPFAM" id="SSF88659">
    <property type="entry name" value="Sigma3 and sigma4 domains of RNA polymerase sigma factors"/>
    <property type="match status" value="1"/>
</dbReference>
<evidence type="ECO:0000313" key="7">
    <source>
        <dbReference type="EMBL" id="OQD41884.1"/>
    </source>
</evidence>
<comment type="similarity">
    <text evidence="1">Belongs to the sigma-70 factor family. ECF subfamily.</text>
</comment>
<keyword evidence="2" id="KW-0805">Transcription regulation</keyword>
<evidence type="ECO:0000259" key="5">
    <source>
        <dbReference type="Pfam" id="PF04542"/>
    </source>
</evidence>
<comment type="caution">
    <text evidence="7">The sequence shown here is derived from an EMBL/GenBank/DDBJ whole genome shotgun (WGS) entry which is preliminary data.</text>
</comment>
<dbReference type="Proteomes" id="UP000191680">
    <property type="component" value="Unassembled WGS sequence"/>
</dbReference>
<keyword evidence="4" id="KW-0804">Transcription</keyword>
<keyword evidence="8" id="KW-1185">Reference proteome</keyword>
<dbReference type="PANTHER" id="PTHR43133:SF46">
    <property type="entry name" value="RNA POLYMERASE SIGMA-70 FACTOR ECF SUBFAMILY"/>
    <property type="match status" value="1"/>
</dbReference>
<evidence type="ECO:0000313" key="8">
    <source>
        <dbReference type="Proteomes" id="UP000191680"/>
    </source>
</evidence>
<evidence type="ECO:0000256" key="2">
    <source>
        <dbReference type="ARBA" id="ARBA00023015"/>
    </source>
</evidence>
<evidence type="ECO:0008006" key="9">
    <source>
        <dbReference type="Google" id="ProtNLM"/>
    </source>
</evidence>
<keyword evidence="3" id="KW-0731">Sigma factor</keyword>
<dbReference type="OrthoDB" id="665981at2"/>
<dbReference type="NCBIfam" id="TIGR02985">
    <property type="entry name" value="Sig70_bacteroi1"/>
    <property type="match status" value="1"/>
</dbReference>
<evidence type="ECO:0000256" key="3">
    <source>
        <dbReference type="ARBA" id="ARBA00023082"/>
    </source>
</evidence>
<dbReference type="Pfam" id="PF04542">
    <property type="entry name" value="Sigma70_r2"/>
    <property type="match status" value="1"/>
</dbReference>
<dbReference type="InterPro" id="IPR013249">
    <property type="entry name" value="RNA_pol_sigma70_r4_t2"/>
</dbReference>
<dbReference type="CDD" id="cd06171">
    <property type="entry name" value="Sigma70_r4"/>
    <property type="match status" value="1"/>
</dbReference>
<feature type="domain" description="RNA polymerase sigma-70 region 2" evidence="5">
    <location>
        <begin position="23"/>
        <end position="86"/>
    </location>
</feature>
<dbReference type="EMBL" id="MTBC01000010">
    <property type="protein sequence ID" value="OQD41884.1"/>
    <property type="molecule type" value="Genomic_DNA"/>
</dbReference>
<gene>
    <name evidence="7" type="ORF">BUL40_13605</name>
</gene>
<evidence type="ECO:0000256" key="1">
    <source>
        <dbReference type="ARBA" id="ARBA00010641"/>
    </source>
</evidence>
<dbReference type="InterPro" id="IPR013324">
    <property type="entry name" value="RNA_pol_sigma_r3/r4-like"/>
</dbReference>
<evidence type="ECO:0000259" key="6">
    <source>
        <dbReference type="Pfam" id="PF08281"/>
    </source>
</evidence>
<dbReference type="GO" id="GO:0006352">
    <property type="term" value="P:DNA-templated transcription initiation"/>
    <property type="evidence" value="ECO:0007669"/>
    <property type="project" value="InterPro"/>
</dbReference>
<dbReference type="InterPro" id="IPR039425">
    <property type="entry name" value="RNA_pol_sigma-70-like"/>
</dbReference>
<dbReference type="RefSeq" id="WP_080319696.1">
    <property type="nucleotide sequence ID" value="NZ_MTBC01000010.1"/>
</dbReference>
<dbReference type="InterPro" id="IPR014284">
    <property type="entry name" value="RNA_pol_sigma-70_dom"/>
</dbReference>
<feature type="domain" description="RNA polymerase sigma factor 70 region 4 type 2" evidence="6">
    <location>
        <begin position="117"/>
        <end position="169"/>
    </location>
</feature>
<dbReference type="InterPro" id="IPR013325">
    <property type="entry name" value="RNA_pol_sigma_r2"/>
</dbReference>
<protein>
    <recommendedName>
        <fullName evidence="9">RNA polymerase sigma-70 factor</fullName>
    </recommendedName>
</protein>
<organism evidence="7 8">
    <name type="scientific">Croceivirga radicis</name>
    <dbReference type="NCBI Taxonomy" id="1929488"/>
    <lineage>
        <taxon>Bacteria</taxon>
        <taxon>Pseudomonadati</taxon>
        <taxon>Bacteroidota</taxon>
        <taxon>Flavobacteriia</taxon>
        <taxon>Flavobacteriales</taxon>
        <taxon>Flavobacteriaceae</taxon>
        <taxon>Croceivirga</taxon>
    </lineage>
</organism>
<dbReference type="PANTHER" id="PTHR43133">
    <property type="entry name" value="RNA POLYMERASE ECF-TYPE SIGMA FACTO"/>
    <property type="match status" value="1"/>
</dbReference>
<dbReference type="Pfam" id="PF08281">
    <property type="entry name" value="Sigma70_r4_2"/>
    <property type="match status" value="1"/>
</dbReference>
<dbReference type="InterPro" id="IPR014327">
    <property type="entry name" value="RNA_pol_sigma70_bacteroid"/>
</dbReference>
<dbReference type="GO" id="GO:0003677">
    <property type="term" value="F:DNA binding"/>
    <property type="evidence" value="ECO:0007669"/>
    <property type="project" value="InterPro"/>
</dbReference>
<dbReference type="Gene3D" id="1.10.10.10">
    <property type="entry name" value="Winged helix-like DNA-binding domain superfamily/Winged helix DNA-binding domain"/>
    <property type="match status" value="1"/>
</dbReference>
<evidence type="ECO:0000256" key="4">
    <source>
        <dbReference type="ARBA" id="ARBA00023163"/>
    </source>
</evidence>
<dbReference type="AlphaFoldDB" id="A0A1V6LNW2"/>
<sequence>MTAPDLELFQLIKKDNQLAFKQLYDRHWKKQFYFAVGFLKDETLAKDVVQEVFCILWEKRDHLNIQHFGSYLHSITRNKCLEHLKKSVVFKDVLLHMDALNAENTTEQHIHYLETKEKIEKEINSLPNKTKQIFRLSRHQELSHKEIAKKMNVSTKTVEYHISQSIKKLSASMASYLFFF</sequence>
<proteinExistence type="inferred from homology"/>
<dbReference type="GO" id="GO:0016987">
    <property type="term" value="F:sigma factor activity"/>
    <property type="evidence" value="ECO:0007669"/>
    <property type="project" value="UniProtKB-KW"/>
</dbReference>
<dbReference type="InterPro" id="IPR036388">
    <property type="entry name" value="WH-like_DNA-bd_sf"/>
</dbReference>
<dbReference type="NCBIfam" id="TIGR02937">
    <property type="entry name" value="sigma70-ECF"/>
    <property type="match status" value="1"/>
</dbReference>